<name>A0ABN1G0S2_9BACI</name>
<feature type="binding site" evidence="4">
    <location>
        <position position="65"/>
    </location>
    <ligand>
        <name>S-adenosyl-L-methionine</name>
        <dbReference type="ChEBI" id="CHEBI:59789"/>
    </ligand>
</feature>
<keyword evidence="3 4" id="KW-0949">S-adenosyl-L-methionine</keyword>
<dbReference type="Proteomes" id="UP001500866">
    <property type="component" value="Unassembled WGS sequence"/>
</dbReference>
<dbReference type="HAMAP" id="MF_02217">
    <property type="entry name" value="TrmR_methyltr"/>
    <property type="match status" value="1"/>
</dbReference>
<keyword evidence="2 4" id="KW-0808">Transferase</keyword>
<dbReference type="EMBL" id="BAAADS010000012">
    <property type="protein sequence ID" value="GAA0601857.1"/>
    <property type="molecule type" value="Genomic_DNA"/>
</dbReference>
<evidence type="ECO:0000256" key="1">
    <source>
        <dbReference type="ARBA" id="ARBA00022603"/>
    </source>
</evidence>
<evidence type="ECO:0000256" key="4">
    <source>
        <dbReference type="HAMAP-Rule" id="MF_02217"/>
    </source>
</evidence>
<dbReference type="RefSeq" id="WP_343812346.1">
    <property type="nucleotide sequence ID" value="NZ_BAAADS010000012.1"/>
</dbReference>
<feature type="binding site" evidence="4">
    <location>
        <position position="35"/>
    </location>
    <ligand>
        <name>S-adenosyl-L-methionine</name>
        <dbReference type="ChEBI" id="CHEBI:59789"/>
    </ligand>
</feature>
<organism evidence="5 6">
    <name type="scientific">Virgibacillus siamensis</name>
    <dbReference type="NCBI Taxonomy" id="480071"/>
    <lineage>
        <taxon>Bacteria</taxon>
        <taxon>Bacillati</taxon>
        <taxon>Bacillota</taxon>
        <taxon>Bacilli</taxon>
        <taxon>Bacillales</taxon>
        <taxon>Bacillaceae</taxon>
        <taxon>Virgibacillus</taxon>
    </lineage>
</organism>
<feature type="binding site" evidence="4">
    <location>
        <position position="130"/>
    </location>
    <ligand>
        <name>Mg(2+)</name>
        <dbReference type="ChEBI" id="CHEBI:18420"/>
    </ligand>
</feature>
<comment type="caution">
    <text evidence="5">The sequence shown here is derived from an EMBL/GenBank/DDBJ whole genome shotgun (WGS) entry which is preliminary data.</text>
</comment>
<dbReference type="PROSITE" id="PS51682">
    <property type="entry name" value="SAM_OMT_I"/>
    <property type="match status" value="1"/>
</dbReference>
<comment type="similarity">
    <text evidence="4">Belongs to the class I-like SAM-binding methyltransferase superfamily. Cation-dependent O-methyltransferase family.</text>
</comment>
<feature type="binding site" evidence="4">
    <location>
        <position position="130"/>
    </location>
    <ligand>
        <name>S-adenosyl-L-methionine</name>
        <dbReference type="ChEBI" id="CHEBI:59789"/>
    </ligand>
</feature>
<feature type="binding site" evidence="4">
    <location>
        <begin position="110"/>
        <end position="111"/>
    </location>
    <ligand>
        <name>S-adenosyl-L-methionine</name>
        <dbReference type="ChEBI" id="CHEBI:59789"/>
    </ligand>
</feature>
<dbReference type="InterPro" id="IPR002935">
    <property type="entry name" value="SAM_O-MeTrfase"/>
</dbReference>
<feature type="binding site" evidence="4">
    <location>
        <position position="157"/>
    </location>
    <ligand>
        <name>Mg(2+)</name>
        <dbReference type="ChEBI" id="CHEBI:18420"/>
    </ligand>
</feature>
<dbReference type="SUPFAM" id="SSF53335">
    <property type="entry name" value="S-adenosyl-L-methionine-dependent methyltransferases"/>
    <property type="match status" value="1"/>
</dbReference>
<keyword evidence="1 4" id="KW-0489">Methyltransferase</keyword>
<feature type="binding site" evidence="4">
    <location>
        <position position="156"/>
    </location>
    <ligand>
        <name>Mg(2+)</name>
        <dbReference type="ChEBI" id="CHEBI:18420"/>
    </ligand>
</feature>
<keyword evidence="4" id="KW-0460">Magnesium</keyword>
<dbReference type="InterPro" id="IPR043675">
    <property type="entry name" value="TrmR_methyltr"/>
</dbReference>
<dbReference type="CDD" id="cd02440">
    <property type="entry name" value="AdoMet_MTases"/>
    <property type="match status" value="1"/>
</dbReference>
<comment type="catalytic activity">
    <reaction evidence="4">
        <text>5-hydroxyuridine(34) in tRNA + S-adenosyl-L-methionine = 5-methoxyuridine(34) in tRNA + S-adenosyl-L-homocysteine + H(+)</text>
        <dbReference type="Rhea" id="RHEA:60524"/>
        <dbReference type="Rhea" id="RHEA-COMP:13381"/>
        <dbReference type="Rhea" id="RHEA-COMP:15591"/>
        <dbReference type="ChEBI" id="CHEBI:15378"/>
        <dbReference type="ChEBI" id="CHEBI:57856"/>
        <dbReference type="ChEBI" id="CHEBI:59789"/>
        <dbReference type="ChEBI" id="CHEBI:136877"/>
        <dbReference type="ChEBI" id="CHEBI:143860"/>
    </reaction>
</comment>
<evidence type="ECO:0000313" key="6">
    <source>
        <dbReference type="Proteomes" id="UP001500866"/>
    </source>
</evidence>
<comment type="function">
    <text evidence="4">Catalyzes the methylation of 5-hydroxyuridine (ho5U) to form 5-methoxyuridine (mo5U) at position 34 in tRNAs.</text>
</comment>
<protein>
    <recommendedName>
        <fullName evidence="4">tRNA 5-hydroxyuridine methyltransferase</fullName>
        <ecNumber evidence="4">2.1.1.-</ecNumber>
    </recommendedName>
    <alternativeName>
        <fullName evidence="4">ho5U methyltransferase</fullName>
    </alternativeName>
</protein>
<dbReference type="EC" id="2.1.1.-" evidence="4"/>
<evidence type="ECO:0000313" key="5">
    <source>
        <dbReference type="EMBL" id="GAA0601857.1"/>
    </source>
</evidence>
<proteinExistence type="inferred from homology"/>
<gene>
    <name evidence="4" type="primary">trmR</name>
    <name evidence="5" type="ORF">GCM10009001_18370</name>
</gene>
<feature type="binding site" evidence="4">
    <location>
        <position position="82"/>
    </location>
    <ligand>
        <name>S-adenosyl-L-methionine</name>
        <dbReference type="ChEBI" id="CHEBI:59789"/>
    </ligand>
</feature>
<dbReference type="Pfam" id="PF01596">
    <property type="entry name" value="Methyltransf_3"/>
    <property type="match status" value="1"/>
</dbReference>
<dbReference type="Gene3D" id="3.40.50.150">
    <property type="entry name" value="Vaccinia Virus protein VP39"/>
    <property type="match status" value="1"/>
</dbReference>
<dbReference type="InterPro" id="IPR029063">
    <property type="entry name" value="SAM-dependent_MTases_sf"/>
</dbReference>
<dbReference type="PANTHER" id="PTHR10509">
    <property type="entry name" value="O-METHYLTRANSFERASE-RELATED"/>
    <property type="match status" value="1"/>
</dbReference>
<sequence length="211" mass="24107">MDEKQVQYLQRMLPPADNWVRDLEEEAITDHVPIMDQVGMNFVMQLIRLTKPKRILEVGTAIGYSAMRMVEANPETSVVTIERDEVRYNQAIDNINKMDMGDSIQAINGDARDVIRTLIADESFDMVFIDAAKGKYKCFFELSAPLLSENGFILSDNVLFKGYVADAEKEHPKFQKLARKLRDYNDWLIRHPDFVTSIVPVGDGVAISYKK</sequence>
<dbReference type="InterPro" id="IPR050362">
    <property type="entry name" value="Cation-dep_OMT"/>
</dbReference>
<comment type="subunit">
    <text evidence="4">Homodimer.</text>
</comment>
<dbReference type="PANTHER" id="PTHR10509:SF14">
    <property type="entry name" value="CAFFEOYL-COA O-METHYLTRANSFERASE 3-RELATED"/>
    <property type="match status" value="1"/>
</dbReference>
<evidence type="ECO:0000256" key="3">
    <source>
        <dbReference type="ARBA" id="ARBA00022691"/>
    </source>
</evidence>
<accession>A0ABN1G0S2</accession>
<reference evidence="5 6" key="1">
    <citation type="journal article" date="2019" name="Int. J. Syst. Evol. Microbiol.">
        <title>The Global Catalogue of Microorganisms (GCM) 10K type strain sequencing project: providing services to taxonomists for standard genome sequencing and annotation.</title>
        <authorList>
            <consortium name="The Broad Institute Genomics Platform"/>
            <consortium name="The Broad Institute Genome Sequencing Center for Infectious Disease"/>
            <person name="Wu L."/>
            <person name="Ma J."/>
        </authorList>
    </citation>
    <scope>NUCLEOTIDE SEQUENCE [LARGE SCALE GENOMIC DNA]</scope>
    <source>
        <strain evidence="5 6">JCM 15395</strain>
    </source>
</reference>
<keyword evidence="4" id="KW-0479">Metal-binding</keyword>
<keyword evidence="6" id="KW-1185">Reference proteome</keyword>
<evidence type="ECO:0000256" key="2">
    <source>
        <dbReference type="ARBA" id="ARBA00022679"/>
    </source>
</evidence>
<keyword evidence="4" id="KW-0819">tRNA processing</keyword>